<evidence type="ECO:0008006" key="3">
    <source>
        <dbReference type="Google" id="ProtNLM"/>
    </source>
</evidence>
<dbReference type="EMBL" id="CP104205">
    <property type="protein sequence ID" value="UWX56423.1"/>
    <property type="molecule type" value="Genomic_DNA"/>
</dbReference>
<sequence length="173" mass="19802">MKRSIWFLLIALLVIACKEKEKQNENTVAKAPEKLKALILDGQNNHYVRPKTTMMMKDFLEETQLFEVAIHRMDSVWLGIKYNESGPEAYTSFIETYPLDSTKYGKSSQSIKTSDFSIDFEQYDVIISNLGAESPLWRKLHGPILKITLPKEVDWLLSMPPTMLGENGTNSIK</sequence>
<dbReference type="Proteomes" id="UP001059209">
    <property type="component" value="Chromosome"/>
</dbReference>
<evidence type="ECO:0000313" key="2">
    <source>
        <dbReference type="Proteomes" id="UP001059209"/>
    </source>
</evidence>
<dbReference type="PROSITE" id="PS51257">
    <property type="entry name" value="PROKAR_LIPOPROTEIN"/>
    <property type="match status" value="1"/>
</dbReference>
<dbReference type="RefSeq" id="WP_260575059.1">
    <property type="nucleotide sequence ID" value="NZ_CP104205.1"/>
</dbReference>
<name>A0ABY5YBJ9_9FLAO</name>
<accession>A0ABY5YBJ9</accession>
<proteinExistence type="predicted"/>
<organism evidence="1 2">
    <name type="scientific">Maribacter litopenaei</name>
    <dbReference type="NCBI Taxonomy" id="2976127"/>
    <lineage>
        <taxon>Bacteria</taxon>
        <taxon>Pseudomonadati</taxon>
        <taxon>Bacteroidota</taxon>
        <taxon>Flavobacteriia</taxon>
        <taxon>Flavobacteriales</taxon>
        <taxon>Flavobacteriaceae</taxon>
        <taxon>Maribacter</taxon>
    </lineage>
</organism>
<reference evidence="1" key="1">
    <citation type="submission" date="2022-09" db="EMBL/GenBank/DDBJ databases">
        <title>Maribacter litopenaei sp. nov., isolated from the intestinal tract of the Pacific White Shrimp, Litopenaeus vannamei.</title>
        <authorList>
            <person name="Kim S.Y."/>
            <person name="Hwang C.Y."/>
        </authorList>
    </citation>
    <scope>NUCLEOTIDE SEQUENCE</scope>
    <source>
        <strain evidence="1">HL-LV01</strain>
    </source>
</reference>
<gene>
    <name evidence="1" type="ORF">NYZ99_09645</name>
</gene>
<keyword evidence="2" id="KW-1185">Reference proteome</keyword>
<evidence type="ECO:0000313" key="1">
    <source>
        <dbReference type="EMBL" id="UWX56423.1"/>
    </source>
</evidence>
<protein>
    <recommendedName>
        <fullName evidence="3">Lipoprotein</fullName>
    </recommendedName>
</protein>